<dbReference type="STRING" id="180957.B5S52_19325"/>
<dbReference type="EC" id="2.7.7.58" evidence="5"/>
<evidence type="ECO:0000256" key="2">
    <source>
        <dbReference type="ARBA" id="ARBA00022598"/>
    </source>
</evidence>
<dbReference type="InterPro" id="IPR050237">
    <property type="entry name" value="ATP-dep_AMP-bd_enzyme"/>
</dbReference>
<organism evidence="5 6">
    <name type="scientific">Pectobacterium brasiliense</name>
    <dbReference type="NCBI Taxonomy" id="180957"/>
    <lineage>
        <taxon>Bacteria</taxon>
        <taxon>Pseudomonadati</taxon>
        <taxon>Pseudomonadota</taxon>
        <taxon>Gammaproteobacteria</taxon>
        <taxon>Enterobacterales</taxon>
        <taxon>Pectobacteriaceae</taxon>
        <taxon>Pectobacterium</taxon>
    </lineage>
</organism>
<evidence type="ECO:0000259" key="4">
    <source>
        <dbReference type="Pfam" id="PF13193"/>
    </source>
</evidence>
<gene>
    <name evidence="5" type="primary">entE</name>
    <name evidence="5" type="ORF">KU74_07695</name>
</gene>
<protein>
    <submittedName>
        <fullName evidence="5">Enterobactin synthase subunit E</fullName>
        <ecNumber evidence="5">2.7.7.58</ecNumber>
    </submittedName>
</protein>
<dbReference type="Pfam" id="PF13193">
    <property type="entry name" value="AMP-binding_C"/>
    <property type="match status" value="1"/>
</dbReference>
<dbReference type="Gene3D" id="3.30.300.30">
    <property type="match status" value="1"/>
</dbReference>
<dbReference type="PROSITE" id="PS00455">
    <property type="entry name" value="AMP_BINDING"/>
    <property type="match status" value="1"/>
</dbReference>
<dbReference type="CDD" id="cd05920">
    <property type="entry name" value="23DHB-AMP_lg"/>
    <property type="match status" value="1"/>
</dbReference>
<name>A0A0M2F755_9GAMM</name>
<dbReference type="Gene3D" id="3.40.50.12780">
    <property type="entry name" value="N-terminal domain of ligase-like"/>
    <property type="match status" value="1"/>
</dbReference>
<dbReference type="RefSeq" id="WP_039313411.1">
    <property type="nucleotide sequence ID" value="NZ_JACGFM010000004.1"/>
</dbReference>
<evidence type="ECO:0000313" key="6">
    <source>
        <dbReference type="Proteomes" id="UP000029435"/>
    </source>
</evidence>
<keyword evidence="2" id="KW-0436">Ligase</keyword>
<comment type="caution">
    <text evidence="5">The sequence shown here is derived from an EMBL/GenBank/DDBJ whole genome shotgun (WGS) entry which is preliminary data.</text>
</comment>
<accession>A0A0M2F755</accession>
<dbReference type="PANTHER" id="PTHR43767">
    <property type="entry name" value="LONG-CHAIN-FATTY-ACID--COA LIGASE"/>
    <property type="match status" value="1"/>
</dbReference>
<feature type="domain" description="AMP-binding enzyme C-terminal" evidence="4">
    <location>
        <begin position="447"/>
        <end position="522"/>
    </location>
</feature>
<dbReference type="GO" id="GO:0008668">
    <property type="term" value="F:2,3-dihydroxybenzoate--[aryl-carrier protein] ligase"/>
    <property type="evidence" value="ECO:0007669"/>
    <property type="project" value="InterPro"/>
</dbReference>
<dbReference type="SUPFAM" id="SSF56801">
    <property type="entry name" value="Acetyl-CoA synthetase-like"/>
    <property type="match status" value="1"/>
</dbReference>
<reference evidence="5 6" key="1">
    <citation type="submission" date="2014-08" db="EMBL/GenBank/DDBJ databases">
        <title>Genome sequences of NCPPB Pectobacterium isolates.</title>
        <authorList>
            <person name="Glover R.H."/>
            <person name="Sapp M."/>
            <person name="Elphinstone J."/>
        </authorList>
    </citation>
    <scope>NUCLEOTIDE SEQUENCE [LARGE SCALE GENOMIC DNA]</scope>
    <source>
        <strain evidence="5 6">LMG 21372</strain>
    </source>
</reference>
<dbReference type="NCBIfam" id="NF008192">
    <property type="entry name" value="PRK10946.1"/>
    <property type="match status" value="1"/>
</dbReference>
<dbReference type="InterPro" id="IPR011963">
    <property type="entry name" value="DHB_AMP_lig"/>
</dbReference>
<dbReference type="Proteomes" id="UP000029435">
    <property type="component" value="Unassembled WGS sequence"/>
</dbReference>
<dbReference type="Pfam" id="PF00501">
    <property type="entry name" value="AMP-binding"/>
    <property type="match status" value="1"/>
</dbReference>
<dbReference type="PANTHER" id="PTHR43767:SF1">
    <property type="entry name" value="NONRIBOSOMAL PEPTIDE SYNTHASE PES1 (EUROFUNG)-RELATED"/>
    <property type="match status" value="1"/>
</dbReference>
<comment type="pathway">
    <text evidence="1">Siderophore biosynthesis.</text>
</comment>
<keyword evidence="5" id="KW-0808">Transferase</keyword>
<proteinExistence type="predicted"/>
<dbReference type="InterPro" id="IPR042099">
    <property type="entry name" value="ANL_N_sf"/>
</dbReference>
<dbReference type="FunFam" id="2.30.38.10:FF:000003">
    <property type="entry name" value="Vibriobactin-specific 2,3-dihydroxybenzoate-AMP ligase"/>
    <property type="match status" value="1"/>
</dbReference>
<dbReference type="InterPro" id="IPR020845">
    <property type="entry name" value="AMP-binding_CS"/>
</dbReference>
<dbReference type="GO" id="GO:0016779">
    <property type="term" value="F:nucleotidyltransferase activity"/>
    <property type="evidence" value="ECO:0007669"/>
    <property type="project" value="UniProtKB-KW"/>
</dbReference>
<feature type="domain" description="AMP-dependent synthetase/ligase" evidence="3">
    <location>
        <begin position="32"/>
        <end position="396"/>
    </location>
</feature>
<dbReference type="NCBIfam" id="TIGR02275">
    <property type="entry name" value="DHB_AMP_lig"/>
    <property type="match status" value="1"/>
</dbReference>
<dbReference type="OrthoDB" id="9803968at2"/>
<dbReference type="GO" id="GO:0019290">
    <property type="term" value="P:siderophore biosynthetic process"/>
    <property type="evidence" value="ECO:0007669"/>
    <property type="project" value="InterPro"/>
</dbReference>
<sequence>MSIEFTPWPEELAQRYRDKGYWVGLPLTDAWERHLATQPDAVAVVCGERQWSYRELDRQSSALASRLTESGLRCGDTALVQLPNVAEFYLTFFALLKMGVAPVNALFSHNKLELLSYATQIEPSLLIASAEHPLFGNGEFLDRLQTQVPRLQTVVMLGDSPLGHSLSDWLQPCASTSQYQPSASGQVAFFQLSGGSTGTPKLIPRTHDDYYYSVRRSVEICELTPQTRYLCALPAPHNFPLSSPGSLGVFYAGGRVVLAPDPGAMTCFPLIERHQIDITSLVPPAAALWIQAAEQFGGALHSLKILQVGGAKLSETVARRIPAVLGCQLQQVLGMAEGLVNYTRLDDSDEHTFTTQGYPMSPDDEVKVLDIDGNPVPRGEAGLLATRGPYTFRGYYRSPEHNARAFDSEGFYHSGDVVQMTEDGYLRVVGREKDQINRGGEKIAAEEIENLLLKHDGILHAALVSMPDPVMGEKSCAFLVVSDPSLKAITLRKYLRNQGIAEFKLPDRFEMIDTLPVTPVGKIDKKLLRQRIQTQLSTQDPTEFQNK</sequence>
<dbReference type="EMBL" id="JQOD01000001">
    <property type="protein sequence ID" value="KGA36335.1"/>
    <property type="molecule type" value="Genomic_DNA"/>
</dbReference>
<evidence type="ECO:0000256" key="1">
    <source>
        <dbReference type="ARBA" id="ARBA00004924"/>
    </source>
</evidence>
<evidence type="ECO:0000313" key="5">
    <source>
        <dbReference type="EMBL" id="KGA36335.1"/>
    </source>
</evidence>
<dbReference type="InterPro" id="IPR000873">
    <property type="entry name" value="AMP-dep_synth/lig_dom"/>
</dbReference>
<keyword evidence="5" id="KW-0548">Nucleotidyltransferase</keyword>
<dbReference type="AlphaFoldDB" id="A0A0M2F755"/>
<dbReference type="InterPro" id="IPR025110">
    <property type="entry name" value="AMP-bd_C"/>
</dbReference>
<evidence type="ECO:0000259" key="3">
    <source>
        <dbReference type="Pfam" id="PF00501"/>
    </source>
</evidence>
<dbReference type="InterPro" id="IPR045851">
    <property type="entry name" value="AMP-bd_C_sf"/>
</dbReference>